<feature type="domain" description="Cytochrome c" evidence="11">
    <location>
        <begin position="16"/>
        <end position="114"/>
    </location>
</feature>
<keyword evidence="5" id="KW-0574">Periplasm</keyword>
<accession>A0A5M6ID40</accession>
<evidence type="ECO:0000256" key="8">
    <source>
        <dbReference type="PIRSR" id="PIRSR000005-1"/>
    </source>
</evidence>
<dbReference type="GO" id="GO:0009055">
    <property type="term" value="F:electron transfer activity"/>
    <property type="evidence" value="ECO:0007669"/>
    <property type="project" value="InterPro"/>
</dbReference>
<evidence type="ECO:0000256" key="5">
    <source>
        <dbReference type="ARBA" id="ARBA00022764"/>
    </source>
</evidence>
<keyword evidence="13" id="KW-1185">Reference proteome</keyword>
<dbReference type="OrthoDB" id="9808603at2"/>
<dbReference type="InterPro" id="IPR009056">
    <property type="entry name" value="Cyt_c-like_dom"/>
</dbReference>
<comment type="subcellular location">
    <subcellularLocation>
        <location evidence="1">Periplasm</location>
    </subcellularLocation>
</comment>
<dbReference type="GO" id="GO:0042597">
    <property type="term" value="C:periplasmic space"/>
    <property type="evidence" value="ECO:0007669"/>
    <property type="project" value="UniProtKB-SubCell"/>
</dbReference>
<feature type="chain" id="PRO_5024340696" description="Cytochrome c domain-containing protein" evidence="10">
    <location>
        <begin position="32"/>
        <end position="209"/>
    </location>
</feature>
<evidence type="ECO:0000256" key="1">
    <source>
        <dbReference type="ARBA" id="ARBA00004418"/>
    </source>
</evidence>
<evidence type="ECO:0000313" key="13">
    <source>
        <dbReference type="Proteomes" id="UP000324065"/>
    </source>
</evidence>
<feature type="binding site" description="covalent" evidence="8">
    <location>
        <position position="142"/>
    </location>
    <ligand>
        <name>heme c</name>
        <dbReference type="ChEBI" id="CHEBI:61717"/>
        <label>2</label>
    </ligand>
</feature>
<dbReference type="PANTHER" id="PTHR33751">
    <property type="entry name" value="CBB3-TYPE CYTOCHROME C OXIDASE SUBUNIT FIXP"/>
    <property type="match status" value="1"/>
</dbReference>
<feature type="binding site" description="axial binding residue" evidence="9">
    <location>
        <position position="52"/>
    </location>
    <ligand>
        <name>heme c</name>
        <dbReference type="ChEBI" id="CHEBI:61717"/>
        <label>1</label>
    </ligand>
    <ligandPart>
        <name>Fe</name>
        <dbReference type="ChEBI" id="CHEBI:18248"/>
    </ligandPart>
</feature>
<keyword evidence="7 9" id="KW-0408">Iron</keyword>
<evidence type="ECO:0000256" key="10">
    <source>
        <dbReference type="SAM" id="SignalP"/>
    </source>
</evidence>
<feature type="signal peptide" evidence="10">
    <location>
        <begin position="1"/>
        <end position="31"/>
    </location>
</feature>
<evidence type="ECO:0000256" key="7">
    <source>
        <dbReference type="ARBA" id="ARBA00023004"/>
    </source>
</evidence>
<evidence type="ECO:0000256" key="6">
    <source>
        <dbReference type="ARBA" id="ARBA00022982"/>
    </source>
</evidence>
<dbReference type="PROSITE" id="PS51007">
    <property type="entry name" value="CYTC"/>
    <property type="match status" value="1"/>
</dbReference>
<evidence type="ECO:0000256" key="2">
    <source>
        <dbReference type="ARBA" id="ARBA00022448"/>
    </source>
</evidence>
<keyword evidence="2" id="KW-0813">Transport</keyword>
<reference evidence="12 13" key="1">
    <citation type="submission" date="2019-09" db="EMBL/GenBank/DDBJ databases">
        <title>Genome sequence of Roseospira marina, one of the more divergent members of the non-sulfur purple photosynthetic bacterial family, the Rhodospirillaceae.</title>
        <authorList>
            <person name="Meyer T."/>
            <person name="Kyndt J."/>
        </authorList>
    </citation>
    <scope>NUCLEOTIDE SEQUENCE [LARGE SCALE GENOMIC DNA]</scope>
    <source>
        <strain evidence="12 13">DSM 15113</strain>
    </source>
</reference>
<sequence>MNTWKRGRAGPALAAALLLAGAATLTGPARAESGMTADPTVEVMAGACAFCHGTDGNGVGASIPSIAGLPIETFTYMMTSYRDGTNPATVMDRIARGYSAEQIEALATYFAEKPFHRAPQPWINVALVPDGKDLAAEYCESCHENEGRDGEGVGILAGQKLNYMRFSVHDFLSEAREMERRQARKFRDLMDERGPDGFEAVLNYYASVP</sequence>
<keyword evidence="6" id="KW-0249">Electron transport</keyword>
<protein>
    <recommendedName>
        <fullName evidence="11">Cytochrome c domain-containing protein</fullName>
    </recommendedName>
</protein>
<keyword evidence="10" id="KW-0732">Signal</keyword>
<dbReference type="AlphaFoldDB" id="A0A5M6ID40"/>
<dbReference type="RefSeq" id="WP_150061698.1">
    <property type="nucleotide sequence ID" value="NZ_JACHII010000007.1"/>
</dbReference>
<dbReference type="SUPFAM" id="SSF46626">
    <property type="entry name" value="Cytochrome c"/>
    <property type="match status" value="2"/>
</dbReference>
<dbReference type="GO" id="GO:0020037">
    <property type="term" value="F:heme binding"/>
    <property type="evidence" value="ECO:0007669"/>
    <property type="project" value="InterPro"/>
</dbReference>
<dbReference type="PANTHER" id="PTHR33751:SF9">
    <property type="entry name" value="CYTOCHROME C4"/>
    <property type="match status" value="1"/>
</dbReference>
<dbReference type="InterPro" id="IPR050597">
    <property type="entry name" value="Cytochrome_c_Oxidase_Subunit"/>
</dbReference>
<dbReference type="EMBL" id="VWPJ01000005">
    <property type="protein sequence ID" value="KAA5606176.1"/>
    <property type="molecule type" value="Genomic_DNA"/>
</dbReference>
<keyword evidence="3 8" id="KW-0349">Heme</keyword>
<comment type="caution">
    <text evidence="12">The sequence shown here is derived from an EMBL/GenBank/DDBJ whole genome shotgun (WGS) entry which is preliminary data.</text>
</comment>
<dbReference type="GO" id="GO:0005506">
    <property type="term" value="F:iron ion binding"/>
    <property type="evidence" value="ECO:0007669"/>
    <property type="project" value="InterPro"/>
</dbReference>
<feature type="binding site" description="covalent" evidence="8">
    <location>
        <position position="51"/>
    </location>
    <ligand>
        <name>heme c</name>
        <dbReference type="ChEBI" id="CHEBI:61717"/>
        <label>1</label>
    </ligand>
</feature>
<organism evidence="12 13">
    <name type="scientific">Roseospira marina</name>
    <dbReference type="NCBI Taxonomy" id="140057"/>
    <lineage>
        <taxon>Bacteria</taxon>
        <taxon>Pseudomonadati</taxon>
        <taxon>Pseudomonadota</taxon>
        <taxon>Alphaproteobacteria</taxon>
        <taxon>Rhodospirillales</taxon>
        <taxon>Rhodospirillaceae</taxon>
        <taxon>Roseospira</taxon>
    </lineage>
</organism>
<comment type="PTM">
    <text evidence="8">Binds 2 heme c groups covalently per subunit.</text>
</comment>
<evidence type="ECO:0000256" key="9">
    <source>
        <dbReference type="PIRSR" id="PIRSR000005-2"/>
    </source>
</evidence>
<dbReference type="Pfam" id="PF13442">
    <property type="entry name" value="Cytochrome_CBB3"/>
    <property type="match status" value="1"/>
</dbReference>
<evidence type="ECO:0000259" key="11">
    <source>
        <dbReference type="PROSITE" id="PS51007"/>
    </source>
</evidence>
<dbReference type="Gene3D" id="1.10.760.10">
    <property type="entry name" value="Cytochrome c-like domain"/>
    <property type="match status" value="2"/>
</dbReference>
<dbReference type="InterPro" id="IPR024167">
    <property type="entry name" value="Cytochrome_c4-like"/>
</dbReference>
<feature type="binding site" description="axial binding residue" evidence="9">
    <location>
        <position position="143"/>
    </location>
    <ligand>
        <name>heme c</name>
        <dbReference type="ChEBI" id="CHEBI:61717"/>
        <label>2</label>
    </ligand>
    <ligandPart>
        <name>Fe</name>
        <dbReference type="ChEBI" id="CHEBI:18248"/>
    </ligandPart>
</feature>
<keyword evidence="4 9" id="KW-0479">Metal-binding</keyword>
<name>A0A5M6ID40_9PROT</name>
<feature type="binding site" description="covalent" evidence="8">
    <location>
        <position position="139"/>
    </location>
    <ligand>
        <name>heme c</name>
        <dbReference type="ChEBI" id="CHEBI:61717"/>
        <label>2</label>
    </ligand>
</feature>
<evidence type="ECO:0000256" key="3">
    <source>
        <dbReference type="ARBA" id="ARBA00022617"/>
    </source>
</evidence>
<proteinExistence type="predicted"/>
<gene>
    <name evidence="12" type="ORF">F1188_07045</name>
</gene>
<dbReference type="Proteomes" id="UP000324065">
    <property type="component" value="Unassembled WGS sequence"/>
</dbReference>
<feature type="binding site" description="axial binding residue" evidence="9">
    <location>
        <position position="91"/>
    </location>
    <ligand>
        <name>heme c</name>
        <dbReference type="ChEBI" id="CHEBI:61717"/>
        <label>1</label>
    </ligand>
    <ligandPart>
        <name>Fe</name>
        <dbReference type="ChEBI" id="CHEBI:18248"/>
    </ligandPart>
</feature>
<dbReference type="PIRSF" id="PIRSF000005">
    <property type="entry name" value="Cytochrome_c4"/>
    <property type="match status" value="1"/>
</dbReference>
<evidence type="ECO:0000313" key="12">
    <source>
        <dbReference type="EMBL" id="KAA5606176.1"/>
    </source>
</evidence>
<evidence type="ECO:0000256" key="4">
    <source>
        <dbReference type="ARBA" id="ARBA00022723"/>
    </source>
</evidence>
<dbReference type="InterPro" id="IPR036909">
    <property type="entry name" value="Cyt_c-like_dom_sf"/>
</dbReference>
<feature type="binding site" description="covalent" evidence="8">
    <location>
        <position position="48"/>
    </location>
    <ligand>
        <name>heme c</name>
        <dbReference type="ChEBI" id="CHEBI:61717"/>
        <label>1</label>
    </ligand>
</feature>